<feature type="compositionally biased region" description="Low complexity" evidence="2">
    <location>
        <begin position="117"/>
        <end position="132"/>
    </location>
</feature>
<dbReference type="InterPro" id="IPR047002">
    <property type="entry name" value="Tcp10_C_sf"/>
</dbReference>
<feature type="region of interest" description="Disordered" evidence="2">
    <location>
        <begin position="220"/>
        <end position="242"/>
    </location>
</feature>
<evidence type="ECO:0000313" key="3">
    <source>
        <dbReference type="EMBL" id="CAI2386820.1"/>
    </source>
</evidence>
<comment type="caution">
    <text evidence="3">The sequence shown here is derived from an EMBL/GenBank/DDBJ whole genome shotgun (WGS) entry which is preliminary data.</text>
</comment>
<reference evidence="3" key="1">
    <citation type="submission" date="2023-07" db="EMBL/GenBank/DDBJ databases">
        <authorList>
            <consortium name="AG Swart"/>
            <person name="Singh M."/>
            <person name="Singh A."/>
            <person name="Seah K."/>
            <person name="Emmerich C."/>
        </authorList>
    </citation>
    <scope>NUCLEOTIDE SEQUENCE</scope>
    <source>
        <strain evidence="3">DP1</strain>
    </source>
</reference>
<evidence type="ECO:0008006" key="5">
    <source>
        <dbReference type="Google" id="ProtNLM"/>
    </source>
</evidence>
<evidence type="ECO:0000256" key="1">
    <source>
        <dbReference type="ARBA" id="ARBA00005627"/>
    </source>
</evidence>
<evidence type="ECO:0000313" key="4">
    <source>
        <dbReference type="Proteomes" id="UP001295684"/>
    </source>
</evidence>
<dbReference type="PANTHER" id="PTHR10331:SF6">
    <property type="entry name" value="SPINDLE ASSEMBLY ABNORMAL 4"/>
    <property type="match status" value="1"/>
</dbReference>
<feature type="compositionally biased region" description="Basic and acidic residues" evidence="2">
    <location>
        <begin position="536"/>
        <end position="545"/>
    </location>
</feature>
<proteinExistence type="inferred from homology"/>
<feature type="region of interest" description="Disordered" evidence="2">
    <location>
        <begin position="257"/>
        <end position="313"/>
    </location>
</feature>
<feature type="compositionally biased region" description="Basic and acidic residues" evidence="2">
    <location>
        <begin position="470"/>
        <end position="488"/>
    </location>
</feature>
<feature type="compositionally biased region" description="Basic residues" evidence="2">
    <location>
        <begin position="133"/>
        <end position="154"/>
    </location>
</feature>
<dbReference type="AlphaFoldDB" id="A0AAD1Y8W8"/>
<evidence type="ECO:0000256" key="2">
    <source>
        <dbReference type="SAM" id="MobiDB-lite"/>
    </source>
</evidence>
<comment type="similarity">
    <text evidence="1">Belongs to the TCP10 family.</text>
</comment>
<keyword evidence="4" id="KW-1185">Reference proteome</keyword>
<name>A0AAD1Y8W8_EUPCR</name>
<feature type="region of interest" description="Disordered" evidence="2">
    <location>
        <begin position="1"/>
        <end position="205"/>
    </location>
</feature>
<feature type="region of interest" description="Disordered" evidence="2">
    <location>
        <begin position="378"/>
        <end position="407"/>
    </location>
</feature>
<feature type="compositionally biased region" description="Basic and acidic residues" evidence="2">
    <location>
        <begin position="436"/>
        <end position="458"/>
    </location>
</feature>
<accession>A0AAD1Y8W8</accession>
<feature type="compositionally biased region" description="Polar residues" evidence="2">
    <location>
        <begin position="178"/>
        <end position="191"/>
    </location>
</feature>
<feature type="compositionally biased region" description="Polar residues" evidence="2">
    <location>
        <begin position="24"/>
        <end position="46"/>
    </location>
</feature>
<feature type="region of interest" description="Disordered" evidence="2">
    <location>
        <begin position="436"/>
        <end position="598"/>
    </location>
</feature>
<feature type="compositionally biased region" description="Basic and acidic residues" evidence="2">
    <location>
        <begin position="164"/>
        <end position="177"/>
    </location>
</feature>
<feature type="compositionally biased region" description="Acidic residues" evidence="2">
    <location>
        <begin position="259"/>
        <end position="272"/>
    </location>
</feature>
<feature type="compositionally biased region" description="Basic and acidic residues" evidence="2">
    <location>
        <begin position="51"/>
        <end position="71"/>
    </location>
</feature>
<protein>
    <recommendedName>
        <fullName evidence="5">Centromere protein J C-terminal domain-containing protein</fullName>
    </recommendedName>
</protein>
<dbReference type="EMBL" id="CAMPGE010029357">
    <property type="protein sequence ID" value="CAI2386820.1"/>
    <property type="molecule type" value="Genomic_DNA"/>
</dbReference>
<sequence>MNKPEIDSYGQLEDDLYNNDLDPQYSQQNNPGQGNPFGSQSQQNQIPRGFRQMEQDHDQYKQMMDVFKKDTAMLNKKPKKKDHFQNDENDPSTYSKAEENFNIDDVPIGSAENNFGSAKQPPSNPSSNPKANKAPKRTFLKRSGKSTLPKKTKKYTYYASNFKQPEEKDFAPKESSKPKTLNRSASVSHQIQPAKVETPEEKDGYNSVEEFEKLEEQCINDTIDENPQQKSKIEKKKPLTAMEMVEKKMKERTKKLFDDFESDQSENSSEEEVAPKVTQKQGKKSNVVKRMIYNEKSETAPKPKPQKQEGIPKELEEILNQKKRELDFVIQNYKREYDMWCKSEKEYSKLLNEYNRNSRLSAREVEKMKEEVDKRIEEERNKLKRDKRVAERQNKTMKNLPNRREREEIEALNKELKKLNENIKIKDQRHKLNIERLKKQVNESKKRNDELMEERDNVHQALQSLDYQEDQEHGDDRDDYNEERKDQKFGGSNKNQNGNDKKQINFYEQVNEESKGSEAQDYDSTSHSPHFGSQKFDFEDQKVSKAQETSNFARPIYLKTLHEKPSYEEANSSSPRDDAEEEEDAQEDHQSDNTPEFEYDSNTYEMRLSPQYHNNDEDNCTVVQENTSADGKIVRWYANNKKEVIFKKGVRKEIFPDGYTIVYFKNKDVKQTYPDGTVVYYFDEAKTTQTTDVEGTHIYKFENEQIEKHYQDGSKEIQFPDGIIKCIYTDGSEECVYPDGSIQTTSKEGVKSRRY</sequence>
<dbReference type="InterPro" id="IPR026581">
    <property type="entry name" value="TCP10L/CENPJ"/>
</dbReference>
<dbReference type="Proteomes" id="UP001295684">
    <property type="component" value="Unassembled WGS sequence"/>
</dbReference>
<organism evidence="3 4">
    <name type="scientific">Euplotes crassus</name>
    <dbReference type="NCBI Taxonomy" id="5936"/>
    <lineage>
        <taxon>Eukaryota</taxon>
        <taxon>Sar</taxon>
        <taxon>Alveolata</taxon>
        <taxon>Ciliophora</taxon>
        <taxon>Intramacronucleata</taxon>
        <taxon>Spirotrichea</taxon>
        <taxon>Hypotrichia</taxon>
        <taxon>Euplotida</taxon>
        <taxon>Euplotidae</taxon>
        <taxon>Moneuplotes</taxon>
    </lineage>
</organism>
<dbReference type="Gene3D" id="2.60.450.20">
    <property type="match status" value="1"/>
</dbReference>
<gene>
    <name evidence="3" type="ORF">ECRASSUSDP1_LOCUS28445</name>
</gene>
<dbReference type="PANTHER" id="PTHR10331">
    <property type="entry name" value="T COMPLEX PROTEIN 10"/>
    <property type="match status" value="1"/>
</dbReference>
<feature type="compositionally biased region" description="Basic and acidic residues" evidence="2">
    <location>
        <begin position="292"/>
        <end position="313"/>
    </location>
</feature>